<evidence type="ECO:0000313" key="3">
    <source>
        <dbReference type="Proteomes" id="UP000509346"/>
    </source>
</evidence>
<evidence type="ECO:0000313" key="2">
    <source>
        <dbReference type="EMBL" id="QLH85031.1"/>
    </source>
</evidence>
<dbReference type="Proteomes" id="UP000509346">
    <property type="component" value="Chromosome"/>
</dbReference>
<keyword evidence="3" id="KW-1185">Reference proteome</keyword>
<dbReference type="KEGG" id="hpel:HZS54_17575"/>
<name>A0A7D5T7W4_9EURY</name>
<dbReference type="EMBL" id="CP058909">
    <property type="protein sequence ID" value="QLH85031.1"/>
    <property type="molecule type" value="Genomic_DNA"/>
</dbReference>
<dbReference type="Pfam" id="PF25951">
    <property type="entry name" value="DUF7989"/>
    <property type="match status" value="1"/>
</dbReference>
<accession>A0A7D5T7W4</accession>
<proteinExistence type="predicted"/>
<dbReference type="AlphaFoldDB" id="A0A7D5T7W4"/>
<reference evidence="2 3" key="1">
    <citation type="submission" date="2020-07" db="EMBL/GenBank/DDBJ databases">
        <title>Halosimplex litoreum sp. nov. and Halosimplex rubrum sp. nov., isolated from different salt environments.</title>
        <authorList>
            <person name="Cui H."/>
        </authorList>
    </citation>
    <scope>NUCLEOTIDE SEQUENCE [LARGE SCALE GENOMIC DNA]</scope>
    <source>
        <strain evidence="2 3">R2</strain>
    </source>
</reference>
<dbReference type="InterPro" id="IPR058742">
    <property type="entry name" value="DUF7989"/>
</dbReference>
<sequence length="78" mass="8321">MGEFSHTNPHTGKAFGDDFAFQRGPTVAADGGERDAADATGEESAQTMRDVDHEHPDDDAEDANRVFQRGADGRDGSV</sequence>
<gene>
    <name evidence="2" type="ORF">HZS54_17575</name>
</gene>
<feature type="region of interest" description="Disordered" evidence="1">
    <location>
        <begin position="1"/>
        <end position="78"/>
    </location>
</feature>
<protein>
    <submittedName>
        <fullName evidence="2">Uncharacterized protein</fullName>
    </submittedName>
</protein>
<organism evidence="2 3">
    <name type="scientific">Halosimplex pelagicum</name>
    <dbReference type="NCBI Taxonomy" id="869886"/>
    <lineage>
        <taxon>Archaea</taxon>
        <taxon>Methanobacteriati</taxon>
        <taxon>Methanobacteriota</taxon>
        <taxon>Stenosarchaea group</taxon>
        <taxon>Halobacteria</taxon>
        <taxon>Halobacteriales</taxon>
        <taxon>Haloarculaceae</taxon>
        <taxon>Halosimplex</taxon>
    </lineage>
</organism>
<feature type="compositionally biased region" description="Polar residues" evidence="1">
    <location>
        <begin position="1"/>
        <end position="10"/>
    </location>
</feature>
<evidence type="ECO:0000256" key="1">
    <source>
        <dbReference type="SAM" id="MobiDB-lite"/>
    </source>
</evidence>